<reference evidence="8" key="1">
    <citation type="submission" date="2012-12" db="EMBL/GenBank/DDBJ databases">
        <title>Identification and characterization of a phenylalanine ammonia-lyase gene family in Isatis indigotica Fort.</title>
        <authorList>
            <person name="Liu Q."/>
            <person name="Chen J."/>
            <person name="Zhou X."/>
            <person name="Di P."/>
            <person name="Xiao Y."/>
            <person name="Xuan H."/>
            <person name="Zhang L."/>
            <person name="Chen W."/>
        </authorList>
    </citation>
    <scope>NUCLEOTIDE SEQUENCE</scope>
    <source>
        <tissue evidence="8">Salivary gland</tissue>
    </source>
</reference>
<dbReference type="InterPro" id="IPR021971">
    <property type="entry name" value="Salp15"/>
</dbReference>
<keyword evidence="3 7" id="KW-0732">Signal</keyword>
<dbReference type="Pfam" id="PF12115">
    <property type="entry name" value="Salp15"/>
    <property type="match status" value="1"/>
</dbReference>
<evidence type="ECO:0000256" key="5">
    <source>
        <dbReference type="ARBA" id="ARBA00034321"/>
    </source>
</evidence>
<sequence length="186" mass="19654">MFKLKLFILVVLAGLCFGDASASETDAASPNGEADPGSGVSSAADDAGGSETAGQPSDGKNQEVQTSDGENQGADNPAGGPGTVGDIQNNRSIGDHLPNFIGNNNDKKNYLNRLLTLCDSKHHLKTINKVKIAFENCTFICISVSATTENQEERIPEDLVCNSDGKKCPPTGNCPEVCTYNYQRLD</sequence>
<evidence type="ECO:0000313" key="8">
    <source>
        <dbReference type="EMBL" id="JAA72350.1"/>
    </source>
</evidence>
<organism evidence="8">
    <name type="scientific">Ixodes ricinus</name>
    <name type="common">Common tick</name>
    <name type="synonym">Acarus ricinus</name>
    <dbReference type="NCBI Taxonomy" id="34613"/>
    <lineage>
        <taxon>Eukaryota</taxon>
        <taxon>Metazoa</taxon>
        <taxon>Ecdysozoa</taxon>
        <taxon>Arthropoda</taxon>
        <taxon>Chelicerata</taxon>
        <taxon>Arachnida</taxon>
        <taxon>Acari</taxon>
        <taxon>Parasitiformes</taxon>
        <taxon>Ixodida</taxon>
        <taxon>Ixodoidea</taxon>
        <taxon>Ixodidae</taxon>
        <taxon>Ixodinae</taxon>
        <taxon>Ixodes</taxon>
    </lineage>
</organism>
<dbReference type="EMBL" id="GADI01001458">
    <property type="protein sequence ID" value="JAA72350.1"/>
    <property type="molecule type" value="mRNA"/>
</dbReference>
<name>A0A0K8RMQ9_IXORI</name>
<feature type="signal peptide" evidence="7">
    <location>
        <begin position="1"/>
        <end position="22"/>
    </location>
</feature>
<accession>A0A0K8RMQ9</accession>
<feature type="compositionally biased region" description="Polar residues" evidence="6">
    <location>
        <begin position="52"/>
        <end position="74"/>
    </location>
</feature>
<feature type="region of interest" description="Disordered" evidence="6">
    <location>
        <begin position="22"/>
        <end position="91"/>
    </location>
</feature>
<evidence type="ECO:0000256" key="3">
    <source>
        <dbReference type="ARBA" id="ARBA00022729"/>
    </source>
</evidence>
<comment type="subcellular location">
    <subcellularLocation>
        <location evidence="1">Secreted</location>
    </subcellularLocation>
</comment>
<evidence type="ECO:0000256" key="4">
    <source>
        <dbReference type="ARBA" id="ARBA00023180"/>
    </source>
</evidence>
<keyword evidence="2" id="KW-0964">Secreted</keyword>
<comment type="similarity">
    <text evidence="5">Belongs to the salp15 family.</text>
</comment>
<feature type="chain" id="PRO_5005518727" evidence="7">
    <location>
        <begin position="23"/>
        <end position="186"/>
    </location>
</feature>
<dbReference type="GO" id="GO:0005576">
    <property type="term" value="C:extracellular region"/>
    <property type="evidence" value="ECO:0007669"/>
    <property type="project" value="UniProtKB-SubCell"/>
</dbReference>
<evidence type="ECO:0000256" key="7">
    <source>
        <dbReference type="SAM" id="SignalP"/>
    </source>
</evidence>
<evidence type="ECO:0000256" key="1">
    <source>
        <dbReference type="ARBA" id="ARBA00004613"/>
    </source>
</evidence>
<keyword evidence="4" id="KW-0325">Glycoprotein</keyword>
<evidence type="ECO:0000256" key="2">
    <source>
        <dbReference type="ARBA" id="ARBA00022525"/>
    </source>
</evidence>
<proteinExistence type="evidence at transcript level"/>
<protein>
    <submittedName>
        <fullName evidence="8">Putative ixodes 8-cys protein</fullName>
    </submittedName>
</protein>
<dbReference type="AlphaFoldDB" id="A0A0K8RMQ9"/>
<evidence type="ECO:0000256" key="6">
    <source>
        <dbReference type="SAM" id="MobiDB-lite"/>
    </source>
</evidence>